<dbReference type="InterPro" id="IPR007059">
    <property type="entry name" value="DmsC"/>
</dbReference>
<dbReference type="KEGG" id="psic:J4E96_12970"/>
<feature type="transmembrane region" description="Helical" evidence="1">
    <location>
        <begin position="120"/>
        <end position="142"/>
    </location>
</feature>
<feature type="transmembrane region" description="Helical" evidence="1">
    <location>
        <begin position="250"/>
        <end position="271"/>
    </location>
</feature>
<sequence length="314" mass="33010">MNTEELPMIIFTVLAQMSVGAFVVLGVVQVVAARRFGAAAVDKVTDPALYAIGPALVAGLAASMLHMNDVTNTLNVVRHLGTSWLSAEIVCGIAFAGLGFVFAAAQWFKWATPTWRRVLAAVTALVGIALVASMSMIYYTLVTVPAWHTWATPVQFFTTTFLLGTLAVGAALTGTVMWRTHHRTTADAHDAASAGATVPTTDLLASCLRGLGIAAVVLLGVEFLIIPLSITTLTATGGVAAESATVFTGAWFIARLTLVFAGAGLLAAFVLRYATTRTNPRTLAILTATAFVLVLASELIGRSLFYDSMTRIGM</sequence>
<dbReference type="GO" id="GO:0019645">
    <property type="term" value="P:anaerobic electron transport chain"/>
    <property type="evidence" value="ECO:0007669"/>
    <property type="project" value="InterPro"/>
</dbReference>
<dbReference type="RefSeq" id="WP_227422525.1">
    <property type="nucleotide sequence ID" value="NZ_CP071868.1"/>
</dbReference>
<feature type="transmembrane region" description="Helical" evidence="1">
    <location>
        <begin position="87"/>
        <end position="108"/>
    </location>
</feature>
<dbReference type="GO" id="GO:0005886">
    <property type="term" value="C:plasma membrane"/>
    <property type="evidence" value="ECO:0007669"/>
    <property type="project" value="TreeGrafter"/>
</dbReference>
<dbReference type="PANTHER" id="PTHR38095:SF2">
    <property type="entry name" value="ANAEROBIC DIMETHYL SULFOXIDE REDUCTASE CHAIN C"/>
    <property type="match status" value="1"/>
</dbReference>
<dbReference type="Pfam" id="PF04976">
    <property type="entry name" value="DmsC"/>
    <property type="match status" value="1"/>
</dbReference>
<keyword evidence="3" id="KW-1185">Reference proteome</keyword>
<feature type="transmembrane region" description="Helical" evidence="1">
    <location>
        <begin position="6"/>
        <end position="28"/>
    </location>
</feature>
<evidence type="ECO:0000313" key="2">
    <source>
        <dbReference type="EMBL" id="QTE28290.1"/>
    </source>
</evidence>
<evidence type="ECO:0000313" key="3">
    <source>
        <dbReference type="Proteomes" id="UP000663937"/>
    </source>
</evidence>
<dbReference type="EMBL" id="CP071868">
    <property type="protein sequence ID" value="QTE28290.1"/>
    <property type="molecule type" value="Genomic_DNA"/>
</dbReference>
<feature type="transmembrane region" description="Helical" evidence="1">
    <location>
        <begin position="154"/>
        <end position="178"/>
    </location>
</feature>
<dbReference type="GO" id="GO:0009390">
    <property type="term" value="C:dimethyl sulfoxide reductase complex"/>
    <property type="evidence" value="ECO:0007669"/>
    <property type="project" value="TreeGrafter"/>
</dbReference>
<dbReference type="GO" id="GO:0009389">
    <property type="term" value="F:dimethyl sulfoxide reductase activity"/>
    <property type="evidence" value="ECO:0007669"/>
    <property type="project" value="TreeGrafter"/>
</dbReference>
<reference evidence="2" key="1">
    <citation type="submission" date="2021-03" db="EMBL/GenBank/DDBJ databases">
        <title>Pengzhenrongella sicca gen. nov., sp. nov., a new member of suborder Micrococcineae isolated from High-Arctic tundra soil.</title>
        <authorList>
            <person name="Peng F."/>
        </authorList>
    </citation>
    <scope>NUCLEOTIDE SEQUENCE</scope>
    <source>
        <strain evidence="2">LRZ-2</strain>
    </source>
</reference>
<dbReference type="Proteomes" id="UP000663937">
    <property type="component" value="Chromosome"/>
</dbReference>
<evidence type="ECO:0000256" key="1">
    <source>
        <dbReference type="SAM" id="Phobius"/>
    </source>
</evidence>
<name>A0A8A4Z8N9_9MICO</name>
<accession>A0A8A4Z8N9</accession>
<feature type="transmembrane region" description="Helical" evidence="1">
    <location>
        <begin position="211"/>
        <end position="230"/>
    </location>
</feature>
<keyword evidence="1" id="KW-0472">Membrane</keyword>
<feature type="transmembrane region" description="Helical" evidence="1">
    <location>
        <begin position="283"/>
        <end position="305"/>
    </location>
</feature>
<gene>
    <name evidence="2" type="ORF">J4E96_12970</name>
</gene>
<dbReference type="AlphaFoldDB" id="A0A8A4Z8N9"/>
<dbReference type="PANTHER" id="PTHR38095">
    <property type="entry name" value="ANAEROBIC DIMETHYL SULFOXIDE REDUCTASE CHAIN YNFH"/>
    <property type="match status" value="1"/>
</dbReference>
<keyword evidence="1" id="KW-1133">Transmembrane helix</keyword>
<organism evidence="2 3">
    <name type="scientific">Pengzhenrongella sicca</name>
    <dbReference type="NCBI Taxonomy" id="2819238"/>
    <lineage>
        <taxon>Bacteria</taxon>
        <taxon>Bacillati</taxon>
        <taxon>Actinomycetota</taxon>
        <taxon>Actinomycetes</taxon>
        <taxon>Micrococcales</taxon>
        <taxon>Pengzhenrongella</taxon>
    </lineage>
</organism>
<protein>
    <submittedName>
        <fullName evidence="2">Dimethyl sulfoxide reductase anchor subunit</fullName>
    </submittedName>
</protein>
<proteinExistence type="predicted"/>
<feature type="transmembrane region" description="Helical" evidence="1">
    <location>
        <begin position="48"/>
        <end position="67"/>
    </location>
</feature>
<keyword evidence="1" id="KW-0812">Transmembrane</keyword>